<evidence type="ECO:0000256" key="1">
    <source>
        <dbReference type="SAM" id="MobiDB-lite"/>
    </source>
</evidence>
<evidence type="ECO:0000313" key="2">
    <source>
        <dbReference type="EMBL" id="CAD9768145.1"/>
    </source>
</evidence>
<dbReference type="AlphaFoldDB" id="A0A7S2XBZ5"/>
<reference evidence="2" key="1">
    <citation type="submission" date="2021-01" db="EMBL/GenBank/DDBJ databases">
        <authorList>
            <person name="Corre E."/>
            <person name="Pelletier E."/>
            <person name="Niang G."/>
            <person name="Scheremetjew M."/>
            <person name="Finn R."/>
            <person name="Kale V."/>
            <person name="Holt S."/>
            <person name="Cochrane G."/>
            <person name="Meng A."/>
            <person name="Brown T."/>
            <person name="Cohen L."/>
        </authorList>
    </citation>
    <scope>NUCLEOTIDE SEQUENCE</scope>
    <source>
        <strain evidence="2">CCMP622</strain>
    </source>
</reference>
<sequence length="114" mass="12381">MLEICGDFCADALGRLLGEVCGVLCWGGCDVWLCRRVGYQCIGGEGRGAGQKDATHDGDLEDDDDDDGVFDDGDDGPFELVEEEDDDDCEDHMEPMCTDARGSSYGCRYQYSSA</sequence>
<dbReference type="EMBL" id="HBHP01019528">
    <property type="protein sequence ID" value="CAD9768145.1"/>
    <property type="molecule type" value="Transcribed_RNA"/>
</dbReference>
<accession>A0A7S2XBZ5</accession>
<organism evidence="2">
    <name type="scientific">Lotharella oceanica</name>
    <dbReference type="NCBI Taxonomy" id="641309"/>
    <lineage>
        <taxon>Eukaryota</taxon>
        <taxon>Sar</taxon>
        <taxon>Rhizaria</taxon>
        <taxon>Cercozoa</taxon>
        <taxon>Chlorarachniophyceae</taxon>
        <taxon>Lotharella</taxon>
    </lineage>
</organism>
<feature type="region of interest" description="Disordered" evidence="1">
    <location>
        <begin position="45"/>
        <end position="92"/>
    </location>
</feature>
<protein>
    <submittedName>
        <fullName evidence="2">Uncharacterized protein</fullName>
    </submittedName>
</protein>
<proteinExistence type="predicted"/>
<name>A0A7S2XBZ5_9EUKA</name>
<gene>
    <name evidence="2" type="ORF">LSP00402_LOCUS12122</name>
</gene>
<feature type="compositionally biased region" description="Acidic residues" evidence="1">
    <location>
        <begin position="59"/>
        <end position="91"/>
    </location>
</feature>